<feature type="transmembrane region" description="Helical" evidence="8">
    <location>
        <begin position="348"/>
        <end position="365"/>
    </location>
</feature>
<accession>A0A7W7QZQ4</accession>
<evidence type="ECO:0000256" key="2">
    <source>
        <dbReference type="ARBA" id="ARBA00022448"/>
    </source>
</evidence>
<evidence type="ECO:0000256" key="4">
    <source>
        <dbReference type="ARBA" id="ARBA00022692"/>
    </source>
</evidence>
<dbReference type="EMBL" id="JACHJV010000001">
    <property type="protein sequence ID" value="MBB4922818.1"/>
    <property type="molecule type" value="Genomic_DNA"/>
</dbReference>
<feature type="transmembrane region" description="Helical" evidence="8">
    <location>
        <begin position="93"/>
        <end position="112"/>
    </location>
</feature>
<keyword evidence="4 8" id="KW-0812">Transmembrane</keyword>
<feature type="transmembrane region" description="Helical" evidence="8">
    <location>
        <begin position="63"/>
        <end position="81"/>
    </location>
</feature>
<name>A0A7W7QZQ4_KITKI</name>
<dbReference type="Gene3D" id="1.20.1250.20">
    <property type="entry name" value="MFS general substrate transporter like domains"/>
    <property type="match status" value="1"/>
</dbReference>
<protein>
    <submittedName>
        <fullName evidence="10">EmrB/QacA subfamily drug resistance transporter</fullName>
    </submittedName>
</protein>
<keyword evidence="7" id="KW-0046">Antibiotic resistance</keyword>
<comment type="subcellular location">
    <subcellularLocation>
        <location evidence="1">Cell membrane</location>
        <topology evidence="1">Multi-pass membrane protein</topology>
    </subcellularLocation>
</comment>
<evidence type="ECO:0000313" key="10">
    <source>
        <dbReference type="EMBL" id="MBB4922818.1"/>
    </source>
</evidence>
<feature type="transmembrane region" description="Helical" evidence="8">
    <location>
        <begin position="377"/>
        <end position="400"/>
    </location>
</feature>
<dbReference type="SUPFAM" id="SSF103473">
    <property type="entry name" value="MFS general substrate transporter"/>
    <property type="match status" value="1"/>
</dbReference>
<dbReference type="RefSeq" id="WP_184934932.1">
    <property type="nucleotide sequence ID" value="NZ_JACHJV010000001.1"/>
</dbReference>
<feature type="transmembrane region" description="Helical" evidence="8">
    <location>
        <begin position="118"/>
        <end position="143"/>
    </location>
</feature>
<dbReference type="PROSITE" id="PS50850">
    <property type="entry name" value="MFS"/>
    <property type="match status" value="1"/>
</dbReference>
<feature type="transmembrane region" description="Helical" evidence="8">
    <location>
        <begin position="412"/>
        <end position="435"/>
    </location>
</feature>
<reference evidence="10 11" key="1">
    <citation type="submission" date="2020-08" db="EMBL/GenBank/DDBJ databases">
        <title>Sequencing the genomes of 1000 actinobacteria strains.</title>
        <authorList>
            <person name="Klenk H.-P."/>
        </authorList>
    </citation>
    <scope>NUCLEOTIDE SEQUENCE [LARGE SCALE GENOMIC DNA]</scope>
    <source>
        <strain evidence="10 11">DSM 41654</strain>
    </source>
</reference>
<evidence type="ECO:0000259" key="9">
    <source>
        <dbReference type="PROSITE" id="PS50850"/>
    </source>
</evidence>
<evidence type="ECO:0000313" key="11">
    <source>
        <dbReference type="Proteomes" id="UP000540506"/>
    </source>
</evidence>
<dbReference type="PANTHER" id="PTHR42718:SF46">
    <property type="entry name" value="BLR6921 PROTEIN"/>
    <property type="match status" value="1"/>
</dbReference>
<comment type="caution">
    <text evidence="10">The sequence shown here is derived from an EMBL/GenBank/DDBJ whole genome shotgun (WGS) entry which is preliminary data.</text>
</comment>
<feature type="transmembrane region" description="Helical" evidence="8">
    <location>
        <begin position="155"/>
        <end position="174"/>
    </location>
</feature>
<feature type="transmembrane region" description="Helical" evidence="8">
    <location>
        <begin position="214"/>
        <end position="234"/>
    </location>
</feature>
<dbReference type="PANTHER" id="PTHR42718">
    <property type="entry name" value="MAJOR FACILITATOR SUPERFAMILY MULTIDRUG TRANSPORTER MFSC"/>
    <property type="match status" value="1"/>
</dbReference>
<dbReference type="Gene3D" id="1.20.1720.10">
    <property type="entry name" value="Multidrug resistance protein D"/>
    <property type="match status" value="1"/>
</dbReference>
<dbReference type="InterPro" id="IPR011701">
    <property type="entry name" value="MFS"/>
</dbReference>
<feature type="transmembrane region" description="Helical" evidence="8">
    <location>
        <begin position="313"/>
        <end position="336"/>
    </location>
</feature>
<feature type="transmembrane region" description="Helical" evidence="8">
    <location>
        <begin position="455"/>
        <end position="477"/>
    </location>
</feature>
<evidence type="ECO:0000256" key="1">
    <source>
        <dbReference type="ARBA" id="ARBA00004651"/>
    </source>
</evidence>
<dbReference type="GO" id="GO:0005886">
    <property type="term" value="C:plasma membrane"/>
    <property type="evidence" value="ECO:0007669"/>
    <property type="project" value="UniProtKB-SubCell"/>
</dbReference>
<dbReference type="GO" id="GO:0046677">
    <property type="term" value="P:response to antibiotic"/>
    <property type="evidence" value="ECO:0007669"/>
    <property type="project" value="UniProtKB-KW"/>
</dbReference>
<evidence type="ECO:0000256" key="5">
    <source>
        <dbReference type="ARBA" id="ARBA00022989"/>
    </source>
</evidence>
<organism evidence="10 11">
    <name type="scientific">Kitasatospora kifunensis</name>
    <name type="common">Streptomyces kifunensis</name>
    <dbReference type="NCBI Taxonomy" id="58351"/>
    <lineage>
        <taxon>Bacteria</taxon>
        <taxon>Bacillati</taxon>
        <taxon>Actinomycetota</taxon>
        <taxon>Actinomycetes</taxon>
        <taxon>Kitasatosporales</taxon>
        <taxon>Streptomycetaceae</taxon>
        <taxon>Kitasatospora</taxon>
    </lineage>
</organism>
<dbReference type="InterPro" id="IPR020846">
    <property type="entry name" value="MFS_dom"/>
</dbReference>
<keyword evidence="2" id="KW-0813">Transport</keyword>
<evidence type="ECO:0000256" key="8">
    <source>
        <dbReference type="SAM" id="Phobius"/>
    </source>
</evidence>
<proteinExistence type="predicted"/>
<feature type="transmembrane region" description="Helical" evidence="8">
    <location>
        <begin position="180"/>
        <end position="202"/>
    </location>
</feature>
<dbReference type="AlphaFoldDB" id="A0A7W7QZQ4"/>
<dbReference type="InterPro" id="IPR036259">
    <property type="entry name" value="MFS_trans_sf"/>
</dbReference>
<feature type="transmembrane region" description="Helical" evidence="8">
    <location>
        <begin position="246"/>
        <end position="265"/>
    </location>
</feature>
<evidence type="ECO:0000256" key="6">
    <source>
        <dbReference type="ARBA" id="ARBA00023136"/>
    </source>
</evidence>
<sequence length="495" mass="50780">MSSGTIDITHQLAGRQHRAADRRRWYALLVLCAGTLMIILDGTIVTVAQPAIQRDLGFSDSGLAWVMNAYQIPFAGLLLLAGRLGDLVGRKRVFLLGLTVFALASALCGLAQSPTWLIAARFLQGAGGALTSAVSLGMIVTLFPDPAERGRAIGAFSFIGASGASLGMVLGGVLTQALNWHWIFFINLPIALAAGLPALRLLDAEHGLGLGKGADALGALLVTGGLMLGVYTIVQTGRYGWGSPHTLGYGAAALALLAAFVVRQARATQPLLPLRLFRSRALSGANLVQVLMIAAMFGFQVLVALYLQQVLGYGPAATGFGMLPTGVMIAVVSLGLSAKVIGRFGPRRALMAGNALLVLALAYLSRVPDHASYTVDVLPVMLLIAGGGLALPALAGLAMADATPQDSGVASGLFNTSQTVGAALGVAVLGTLAAGHSAALRAAGHGALPALADGYRLAFTVSCGLLLLSLLLTAVLLRPGKRRVAAGSGEQAQPY</sequence>
<dbReference type="CDD" id="cd17321">
    <property type="entry name" value="MFS_MMR_MDR_like"/>
    <property type="match status" value="1"/>
</dbReference>
<dbReference type="Proteomes" id="UP000540506">
    <property type="component" value="Unassembled WGS sequence"/>
</dbReference>
<keyword evidence="3" id="KW-1003">Cell membrane</keyword>
<dbReference type="Pfam" id="PF07690">
    <property type="entry name" value="MFS_1"/>
    <property type="match status" value="1"/>
</dbReference>
<feature type="transmembrane region" description="Helical" evidence="8">
    <location>
        <begin position="25"/>
        <end position="51"/>
    </location>
</feature>
<keyword evidence="6 8" id="KW-0472">Membrane</keyword>
<feature type="domain" description="Major facilitator superfamily (MFS) profile" evidence="9">
    <location>
        <begin position="27"/>
        <end position="481"/>
    </location>
</feature>
<feature type="transmembrane region" description="Helical" evidence="8">
    <location>
        <begin position="286"/>
        <end position="307"/>
    </location>
</feature>
<keyword evidence="11" id="KW-1185">Reference proteome</keyword>
<dbReference type="GO" id="GO:0022857">
    <property type="term" value="F:transmembrane transporter activity"/>
    <property type="evidence" value="ECO:0007669"/>
    <property type="project" value="InterPro"/>
</dbReference>
<evidence type="ECO:0000256" key="3">
    <source>
        <dbReference type="ARBA" id="ARBA00022475"/>
    </source>
</evidence>
<keyword evidence="5 8" id="KW-1133">Transmembrane helix</keyword>
<evidence type="ECO:0000256" key="7">
    <source>
        <dbReference type="ARBA" id="ARBA00023251"/>
    </source>
</evidence>
<gene>
    <name evidence="10" type="ORF">FHR34_001811</name>
</gene>